<comment type="caution">
    <text evidence="1">The sequence shown here is derived from an EMBL/GenBank/DDBJ whole genome shotgun (WGS) entry which is preliminary data.</text>
</comment>
<name>A0ACC0WUF8_9STRA</name>
<keyword evidence="2" id="KW-1185">Reference proteome</keyword>
<evidence type="ECO:0000313" key="1">
    <source>
        <dbReference type="EMBL" id="KAI9921650.1"/>
    </source>
</evidence>
<reference evidence="1 2" key="1">
    <citation type="journal article" date="2022" name="bioRxiv">
        <title>The genome of the oomycete Peronosclerospora sorghi, a cosmopolitan pathogen of maize and sorghum, is inflated with dispersed pseudogenes.</title>
        <authorList>
            <person name="Fletcher K."/>
            <person name="Martin F."/>
            <person name="Isakeit T."/>
            <person name="Cavanaugh K."/>
            <person name="Magill C."/>
            <person name="Michelmore R."/>
        </authorList>
    </citation>
    <scope>NUCLEOTIDE SEQUENCE [LARGE SCALE GENOMIC DNA]</scope>
    <source>
        <strain evidence="1">P6</strain>
    </source>
</reference>
<sequence length="177" mass="20685">MWFTLFSALGFCSVTREIVAGAIKRIEFLDQHIFARYATMQHKHTVINERGKWEIMKAIAEKDMTRVEELEQINNDGNLHTAVASIDKVSVKKIRIGFGRIYFIGTRQELKVPLYSLTVTLTRYKFGMFVLVSILNPSTRICLHFLRQGKFPTIFHRKELLVNGEREISEPFFSDWR</sequence>
<proteinExistence type="predicted"/>
<organism evidence="1 2">
    <name type="scientific">Peronosclerospora sorghi</name>
    <dbReference type="NCBI Taxonomy" id="230839"/>
    <lineage>
        <taxon>Eukaryota</taxon>
        <taxon>Sar</taxon>
        <taxon>Stramenopiles</taxon>
        <taxon>Oomycota</taxon>
        <taxon>Peronosporomycetes</taxon>
        <taxon>Peronosporales</taxon>
        <taxon>Peronosporaceae</taxon>
        <taxon>Peronosclerospora</taxon>
    </lineage>
</organism>
<dbReference type="EMBL" id="CM047580">
    <property type="protein sequence ID" value="KAI9921650.1"/>
    <property type="molecule type" value="Genomic_DNA"/>
</dbReference>
<evidence type="ECO:0000313" key="2">
    <source>
        <dbReference type="Proteomes" id="UP001163321"/>
    </source>
</evidence>
<gene>
    <name evidence="1" type="ORF">PsorP6_000111</name>
</gene>
<accession>A0ACC0WUF8</accession>
<dbReference type="Proteomes" id="UP001163321">
    <property type="component" value="Chromosome 1"/>
</dbReference>
<protein>
    <submittedName>
        <fullName evidence="1">Uncharacterized protein</fullName>
    </submittedName>
</protein>